<keyword evidence="2" id="KW-0677">Repeat</keyword>
<reference evidence="5" key="1">
    <citation type="journal article" date="2024" name="IScience">
        <title>Strigolactones Initiate the Formation of Haustorium-like Structures in Castilleja.</title>
        <authorList>
            <person name="Buerger M."/>
            <person name="Peterson D."/>
            <person name="Chory J."/>
        </authorList>
    </citation>
    <scope>NUCLEOTIDE SEQUENCE [LARGE SCALE GENOMIC DNA]</scope>
</reference>
<evidence type="ECO:0000256" key="3">
    <source>
        <dbReference type="PROSITE-ProRule" id="PRU00708"/>
    </source>
</evidence>
<dbReference type="Pfam" id="PF12854">
    <property type="entry name" value="PPR_1"/>
    <property type="match status" value="1"/>
</dbReference>
<feature type="repeat" description="PPR" evidence="3">
    <location>
        <begin position="139"/>
        <end position="173"/>
    </location>
</feature>
<dbReference type="AlphaFoldDB" id="A0ABD3CQ30"/>
<dbReference type="Pfam" id="PF13041">
    <property type="entry name" value="PPR_2"/>
    <property type="match status" value="4"/>
</dbReference>
<comment type="similarity">
    <text evidence="1">Belongs to the PPR family. P subfamily.</text>
</comment>
<feature type="repeat" description="PPR" evidence="3">
    <location>
        <begin position="234"/>
        <end position="268"/>
    </location>
</feature>
<feature type="repeat" description="PPR" evidence="3">
    <location>
        <begin position="339"/>
        <end position="373"/>
    </location>
</feature>
<dbReference type="SUPFAM" id="SSF48452">
    <property type="entry name" value="TPR-like"/>
    <property type="match status" value="1"/>
</dbReference>
<dbReference type="InterPro" id="IPR002885">
    <property type="entry name" value="PPR_rpt"/>
</dbReference>
<feature type="repeat" description="PPR" evidence="3">
    <location>
        <begin position="374"/>
        <end position="408"/>
    </location>
</feature>
<organism evidence="4 5">
    <name type="scientific">Castilleja foliolosa</name>
    <dbReference type="NCBI Taxonomy" id="1961234"/>
    <lineage>
        <taxon>Eukaryota</taxon>
        <taxon>Viridiplantae</taxon>
        <taxon>Streptophyta</taxon>
        <taxon>Embryophyta</taxon>
        <taxon>Tracheophyta</taxon>
        <taxon>Spermatophyta</taxon>
        <taxon>Magnoliopsida</taxon>
        <taxon>eudicotyledons</taxon>
        <taxon>Gunneridae</taxon>
        <taxon>Pentapetalae</taxon>
        <taxon>asterids</taxon>
        <taxon>lamiids</taxon>
        <taxon>Lamiales</taxon>
        <taxon>Orobanchaceae</taxon>
        <taxon>Pedicularideae</taxon>
        <taxon>Castillejinae</taxon>
        <taxon>Castilleja</taxon>
    </lineage>
</organism>
<feature type="repeat" description="PPR" evidence="3">
    <location>
        <begin position="269"/>
        <end position="303"/>
    </location>
</feature>
<proteinExistence type="inferred from homology"/>
<evidence type="ECO:0000313" key="5">
    <source>
        <dbReference type="Proteomes" id="UP001632038"/>
    </source>
</evidence>
<sequence>MKISSAITRVSGKSIFLSNSPFTSIFRTKSVSNCNSHEKMKLGLGNIRNLDDALCLYDDMSSTRPLPSVIKFNQLLSTLVNLKEYSSAIYLFKHLCNNSGIYVDEYTMNIVINSYCLSNRADFGVSILGWFFKRGCVPNVFTFTTLLEGLFRENKINEAQELFRKMGVVKYGTVIDGLCKAGNTPMALELLGVMEKGSRSRKPGTHIYSMIIDNFCKDKNAASALKLFNKKPSYVVTYSALICGLCNLSRWSEAKMLMEKMVGCKEYPNVIRFSYLFNELCKEGLVDEAADVIDIMNQQNVNPDIITYNSLMDGYCLQGRMDEARNVFDSMSSKHIAPNVRSYNILINGYCKTKKIDDAMHLFLEIPHKGLKHDVVTYSNVLQGLFHCGRYSCALKFFGELQAFGLEPNFLIYCNMLNELCKDGKVEGALLLLDALERKGGGDHSCDISYNNVVMSALCQAKKLDAARAIFNDLASKGLQPNEITYTTLIEGCRQNGLREEAKDILLKMEQATKQVNSLMRLLLMRET</sequence>
<feature type="repeat" description="PPR" evidence="3">
    <location>
        <begin position="482"/>
        <end position="516"/>
    </location>
</feature>
<feature type="repeat" description="PPR" evidence="3">
    <location>
        <begin position="304"/>
        <end position="338"/>
    </location>
</feature>
<gene>
    <name evidence="4" type="ORF">CASFOL_024000</name>
</gene>
<dbReference type="PANTHER" id="PTHR47934:SF27">
    <property type="entry name" value="PENTATRICOPEPTIDE REPEAT PROTEIN-RELATED"/>
    <property type="match status" value="1"/>
</dbReference>
<comment type="caution">
    <text evidence="4">The sequence shown here is derived from an EMBL/GenBank/DDBJ whole genome shotgun (WGS) entry which is preliminary data.</text>
</comment>
<dbReference type="Proteomes" id="UP001632038">
    <property type="component" value="Unassembled WGS sequence"/>
</dbReference>
<dbReference type="PROSITE" id="PS51375">
    <property type="entry name" value="PPR"/>
    <property type="match status" value="9"/>
</dbReference>
<protein>
    <recommendedName>
        <fullName evidence="6">Pentatricopeptide repeat-containing protein</fullName>
    </recommendedName>
</protein>
<dbReference type="InterPro" id="IPR011990">
    <property type="entry name" value="TPR-like_helical_dom_sf"/>
</dbReference>
<dbReference type="Gene3D" id="1.25.40.10">
    <property type="entry name" value="Tetratricopeptide repeat domain"/>
    <property type="match status" value="4"/>
</dbReference>
<dbReference type="EMBL" id="JAVIJP010000032">
    <property type="protein sequence ID" value="KAL3631016.1"/>
    <property type="molecule type" value="Genomic_DNA"/>
</dbReference>
<evidence type="ECO:0000256" key="2">
    <source>
        <dbReference type="ARBA" id="ARBA00022737"/>
    </source>
</evidence>
<keyword evidence="5" id="KW-1185">Reference proteome</keyword>
<dbReference type="PANTHER" id="PTHR47934">
    <property type="entry name" value="PENTATRICOPEPTIDE REPEAT-CONTAINING PROTEIN PET309, MITOCHONDRIAL"/>
    <property type="match status" value="1"/>
</dbReference>
<accession>A0ABD3CQ30</accession>
<feature type="repeat" description="PPR" evidence="3">
    <location>
        <begin position="104"/>
        <end position="138"/>
    </location>
</feature>
<dbReference type="InterPro" id="IPR051114">
    <property type="entry name" value="Mito_RNA_Proc_CCM1"/>
</dbReference>
<dbReference type="NCBIfam" id="TIGR00756">
    <property type="entry name" value="PPR"/>
    <property type="match status" value="7"/>
</dbReference>
<name>A0ABD3CQ30_9LAMI</name>
<feature type="repeat" description="PPR" evidence="3">
    <location>
        <begin position="447"/>
        <end position="481"/>
    </location>
</feature>
<dbReference type="Pfam" id="PF01535">
    <property type="entry name" value="PPR"/>
    <property type="match status" value="2"/>
</dbReference>
<evidence type="ECO:0000313" key="4">
    <source>
        <dbReference type="EMBL" id="KAL3631016.1"/>
    </source>
</evidence>
<evidence type="ECO:0000256" key="1">
    <source>
        <dbReference type="ARBA" id="ARBA00007626"/>
    </source>
</evidence>
<evidence type="ECO:0008006" key="6">
    <source>
        <dbReference type="Google" id="ProtNLM"/>
    </source>
</evidence>